<accession>L8B8G1</accession>
<name>L8B8G1_ORNMO</name>
<feature type="signal peptide" evidence="3">
    <location>
        <begin position="1"/>
        <end position="20"/>
    </location>
</feature>
<organism evidence="4">
    <name type="scientific">Ornithodoros moubata</name>
    <name type="common">Soft tick</name>
    <name type="synonym">Argasid tick</name>
    <dbReference type="NCBI Taxonomy" id="6938"/>
    <lineage>
        <taxon>Eukaryota</taxon>
        <taxon>Metazoa</taxon>
        <taxon>Ecdysozoa</taxon>
        <taxon>Arthropoda</taxon>
        <taxon>Chelicerata</taxon>
        <taxon>Arachnida</taxon>
        <taxon>Acari</taxon>
        <taxon>Parasitiformes</taxon>
        <taxon>Ixodida</taxon>
        <taxon>Ixodoidea</taxon>
        <taxon>Argasidae</taxon>
        <taxon>Ornithodorinae</taxon>
        <taxon>Ornithodoros</taxon>
    </lineage>
</organism>
<dbReference type="GO" id="GO:0005179">
    <property type="term" value="F:hormone activity"/>
    <property type="evidence" value="ECO:0007669"/>
    <property type="project" value="InterPro"/>
</dbReference>
<proteinExistence type="predicted"/>
<keyword evidence="1" id="KW-1015">Disulfide bond</keyword>
<evidence type="ECO:0000256" key="1">
    <source>
        <dbReference type="PIRSR" id="PIRSR621116-50"/>
    </source>
</evidence>
<feature type="region of interest" description="Disordered" evidence="2">
    <location>
        <begin position="61"/>
        <end position="99"/>
    </location>
</feature>
<evidence type="ECO:0000256" key="2">
    <source>
        <dbReference type="SAM" id="MobiDB-lite"/>
    </source>
</evidence>
<dbReference type="InterPro" id="IPR021116">
    <property type="entry name" value="Calcitonin/adrenomedullin"/>
</dbReference>
<evidence type="ECO:0000313" key="4">
    <source>
        <dbReference type="EMBL" id="BAM78543.1"/>
    </source>
</evidence>
<feature type="disulfide bond" evidence="1">
    <location>
        <begin position="43"/>
        <end position="48"/>
    </location>
</feature>
<keyword evidence="3" id="KW-0732">Signal</keyword>
<evidence type="ECO:0000256" key="3">
    <source>
        <dbReference type="SAM" id="SignalP"/>
    </source>
</evidence>
<feature type="chain" id="PRO_5003987214" evidence="3">
    <location>
        <begin position="21"/>
        <end position="99"/>
    </location>
</feature>
<gene>
    <name evidence="4" type="primary">ADM-a</name>
</gene>
<sequence length="99" mass="10824">MKLAFPVLLALSALLFFIEAAPVDNDAPGKSTGVQSRVKRTGCAISTCQTQNLADKLNQYKEHEAKEHSGGTGADSYGRRKRSLPRRKLVLLPDSVKQK</sequence>
<dbReference type="EMBL" id="AB740231">
    <property type="protein sequence ID" value="BAM78543.1"/>
    <property type="molecule type" value="Genomic_DNA"/>
</dbReference>
<dbReference type="GO" id="GO:0005576">
    <property type="term" value="C:extracellular region"/>
    <property type="evidence" value="ECO:0007669"/>
    <property type="project" value="InterPro"/>
</dbReference>
<protein>
    <submittedName>
        <fullName evidence="4">Adrenomedullin-a</fullName>
    </submittedName>
</protein>
<dbReference type="AlphaFoldDB" id="L8B8G1"/>
<dbReference type="Pfam" id="PF00214">
    <property type="entry name" value="Calc_CGRP_IAPP"/>
    <property type="match status" value="1"/>
</dbReference>
<reference evidence="4" key="1">
    <citation type="submission" date="2012-08" db="EMBL/GenBank/DDBJ databases">
        <title>Horizontal gene transfer of vertebrate vasodilatory hormone into ticks.</title>
        <authorList>
            <person name="Iwanaga S."/>
            <person name="Yuda M."/>
        </authorList>
    </citation>
    <scope>NUCLEOTIDE SEQUENCE</scope>
    <source>
        <tissue evidence="4">Salivary gland</tissue>
    </source>
</reference>
<feature type="compositionally biased region" description="Basic residues" evidence="2">
    <location>
        <begin position="79"/>
        <end position="89"/>
    </location>
</feature>